<proteinExistence type="predicted"/>
<keyword evidence="1" id="KW-1133">Transmembrane helix</keyword>
<reference evidence="2 3" key="1">
    <citation type="journal article" date="2016" name="Nat. Commun.">
        <title>Thousands of microbial genomes shed light on interconnected biogeochemical processes in an aquifer system.</title>
        <authorList>
            <person name="Anantharaman K."/>
            <person name="Brown C.T."/>
            <person name="Hug L.A."/>
            <person name="Sharon I."/>
            <person name="Castelle C.J."/>
            <person name="Probst A.J."/>
            <person name="Thomas B.C."/>
            <person name="Singh A."/>
            <person name="Wilkins M.J."/>
            <person name="Karaoz U."/>
            <person name="Brodie E.L."/>
            <person name="Williams K.H."/>
            <person name="Hubbard S.S."/>
            <person name="Banfield J.F."/>
        </authorList>
    </citation>
    <scope>NUCLEOTIDE SEQUENCE [LARGE SCALE GENOMIC DNA]</scope>
</reference>
<evidence type="ECO:0000256" key="1">
    <source>
        <dbReference type="SAM" id="Phobius"/>
    </source>
</evidence>
<evidence type="ECO:0000313" key="3">
    <source>
        <dbReference type="Proteomes" id="UP000176867"/>
    </source>
</evidence>
<evidence type="ECO:0000313" key="2">
    <source>
        <dbReference type="EMBL" id="OGG93969.1"/>
    </source>
</evidence>
<feature type="transmembrane region" description="Helical" evidence="1">
    <location>
        <begin position="59"/>
        <end position="81"/>
    </location>
</feature>
<dbReference type="STRING" id="1798533.A2609_02395"/>
<name>A0A1F6G787_9BACT</name>
<comment type="caution">
    <text evidence="2">The sequence shown here is derived from an EMBL/GenBank/DDBJ whole genome shotgun (WGS) entry which is preliminary data.</text>
</comment>
<keyword evidence="1" id="KW-0472">Membrane</keyword>
<organism evidence="2 3">
    <name type="scientific">Candidatus Kaiserbacteria bacterium RIFOXYD1_FULL_47_14</name>
    <dbReference type="NCBI Taxonomy" id="1798533"/>
    <lineage>
        <taxon>Bacteria</taxon>
        <taxon>Candidatus Kaiseribacteriota</taxon>
    </lineage>
</organism>
<keyword evidence="1" id="KW-0812">Transmembrane</keyword>
<sequence length="90" mass="9866">MTFAQFVGSGSEGIIGVINTVVVPLIGSLIFLVFIWGVVKYFFINNEGDTEKLKEGRDFIFWGILGMVVYFSIWGFVNLLLSTLGIAPAA</sequence>
<dbReference type="Proteomes" id="UP000176867">
    <property type="component" value="Unassembled WGS sequence"/>
</dbReference>
<feature type="transmembrane region" description="Helical" evidence="1">
    <location>
        <begin position="14"/>
        <end position="39"/>
    </location>
</feature>
<accession>A0A1F6G787</accession>
<dbReference type="EMBL" id="MFMU01000003">
    <property type="protein sequence ID" value="OGG93969.1"/>
    <property type="molecule type" value="Genomic_DNA"/>
</dbReference>
<dbReference type="Pfam" id="PF18895">
    <property type="entry name" value="T4SS_pilin"/>
    <property type="match status" value="1"/>
</dbReference>
<dbReference type="AlphaFoldDB" id="A0A1F6G787"/>
<gene>
    <name evidence="2" type="ORF">A2609_02395</name>
</gene>
<protein>
    <submittedName>
        <fullName evidence="2">Uncharacterized protein</fullName>
    </submittedName>
</protein>
<dbReference type="InterPro" id="IPR043993">
    <property type="entry name" value="T4SS_pilin"/>
</dbReference>